<dbReference type="PANTHER" id="PTHR33452:SF1">
    <property type="entry name" value="INNER MEMBRANE PROTEIN YPHA-RELATED"/>
    <property type="match status" value="1"/>
</dbReference>
<accession>A0A934KE62</accession>
<dbReference type="Proteomes" id="UP000620075">
    <property type="component" value="Unassembled WGS sequence"/>
</dbReference>
<gene>
    <name evidence="8" type="ORF">JF888_11845</name>
</gene>
<comment type="subcellular location">
    <subcellularLocation>
        <location evidence="1">Cell membrane</location>
        <topology evidence="1">Multi-pass membrane protein</topology>
    </subcellularLocation>
</comment>
<dbReference type="RefSeq" id="WP_338180580.1">
    <property type="nucleotide sequence ID" value="NZ_JAEKNQ010000044.1"/>
</dbReference>
<feature type="transmembrane region" description="Helical" evidence="7">
    <location>
        <begin position="21"/>
        <end position="39"/>
    </location>
</feature>
<evidence type="ECO:0000256" key="5">
    <source>
        <dbReference type="ARBA" id="ARBA00022989"/>
    </source>
</evidence>
<dbReference type="PANTHER" id="PTHR33452">
    <property type="entry name" value="OXIDOREDUCTASE CATD-RELATED"/>
    <property type="match status" value="1"/>
</dbReference>
<evidence type="ECO:0000313" key="9">
    <source>
        <dbReference type="Proteomes" id="UP000620075"/>
    </source>
</evidence>
<feature type="transmembrane region" description="Helical" evidence="7">
    <location>
        <begin position="110"/>
        <end position="135"/>
    </location>
</feature>
<comment type="caution">
    <text evidence="8">The sequence shown here is derived from an EMBL/GenBank/DDBJ whole genome shotgun (WGS) entry which is preliminary data.</text>
</comment>
<dbReference type="AlphaFoldDB" id="A0A934KE62"/>
<keyword evidence="5 7" id="KW-1133">Transmembrane helix</keyword>
<feature type="transmembrane region" description="Helical" evidence="7">
    <location>
        <begin position="59"/>
        <end position="80"/>
    </location>
</feature>
<evidence type="ECO:0000256" key="2">
    <source>
        <dbReference type="ARBA" id="ARBA00006679"/>
    </source>
</evidence>
<protein>
    <submittedName>
        <fullName evidence="8">DoxX family membrane protein</fullName>
    </submittedName>
</protein>
<keyword evidence="3" id="KW-1003">Cell membrane</keyword>
<feature type="transmembrane region" description="Helical" evidence="7">
    <location>
        <begin position="87"/>
        <end position="104"/>
    </location>
</feature>
<dbReference type="EMBL" id="JAEKNQ010000044">
    <property type="protein sequence ID" value="MBJ7603869.1"/>
    <property type="molecule type" value="Genomic_DNA"/>
</dbReference>
<proteinExistence type="inferred from homology"/>
<evidence type="ECO:0000256" key="1">
    <source>
        <dbReference type="ARBA" id="ARBA00004651"/>
    </source>
</evidence>
<reference evidence="8 9" key="1">
    <citation type="submission" date="2020-10" db="EMBL/GenBank/DDBJ databases">
        <title>Ca. Dormibacterota MAGs.</title>
        <authorList>
            <person name="Montgomery K."/>
        </authorList>
    </citation>
    <scope>NUCLEOTIDE SEQUENCE [LARGE SCALE GENOMIC DNA]</scope>
    <source>
        <strain evidence="8">SC8811_S16_3</strain>
    </source>
</reference>
<sequence length="152" mass="16042">MSNNSSAASPTTSRIARWPSWLLAAARILVGLFFASAGLPKLIQHASYVPSFEHWQVPFPGLSVFAVGLLETIGGILLVVGVAAVPVAALLLVDMLAAFGFAGTKDGGQYIVLPLLLGIFCALFTLRGGGAWQLWARVPPLFHRSGKTTAQL</sequence>
<keyword evidence="6 7" id="KW-0472">Membrane</keyword>
<evidence type="ECO:0000256" key="7">
    <source>
        <dbReference type="SAM" id="Phobius"/>
    </source>
</evidence>
<evidence type="ECO:0000256" key="3">
    <source>
        <dbReference type="ARBA" id="ARBA00022475"/>
    </source>
</evidence>
<dbReference type="InterPro" id="IPR051907">
    <property type="entry name" value="DoxX-like_oxidoreductase"/>
</dbReference>
<evidence type="ECO:0000256" key="4">
    <source>
        <dbReference type="ARBA" id="ARBA00022692"/>
    </source>
</evidence>
<dbReference type="GO" id="GO:0005886">
    <property type="term" value="C:plasma membrane"/>
    <property type="evidence" value="ECO:0007669"/>
    <property type="project" value="UniProtKB-SubCell"/>
</dbReference>
<organism evidence="8 9">
    <name type="scientific">Candidatus Dormiibacter inghamiae</name>
    <dbReference type="NCBI Taxonomy" id="3127013"/>
    <lineage>
        <taxon>Bacteria</taxon>
        <taxon>Bacillati</taxon>
        <taxon>Candidatus Dormiibacterota</taxon>
        <taxon>Candidatus Dormibacteria</taxon>
        <taxon>Candidatus Dormibacterales</taxon>
        <taxon>Candidatus Dormibacteraceae</taxon>
        <taxon>Candidatus Dormiibacter</taxon>
    </lineage>
</organism>
<evidence type="ECO:0000256" key="6">
    <source>
        <dbReference type="ARBA" id="ARBA00023136"/>
    </source>
</evidence>
<dbReference type="Pfam" id="PF07681">
    <property type="entry name" value="DoxX"/>
    <property type="match status" value="1"/>
</dbReference>
<evidence type="ECO:0000313" key="8">
    <source>
        <dbReference type="EMBL" id="MBJ7603869.1"/>
    </source>
</evidence>
<keyword evidence="4 7" id="KW-0812">Transmembrane</keyword>
<dbReference type="InterPro" id="IPR032808">
    <property type="entry name" value="DoxX"/>
</dbReference>
<comment type="similarity">
    <text evidence="2">Belongs to the DoxX family.</text>
</comment>
<name>A0A934KE62_9BACT</name>